<feature type="transmembrane region" description="Helical" evidence="1">
    <location>
        <begin position="83"/>
        <end position="102"/>
    </location>
</feature>
<feature type="signal peptide" evidence="2">
    <location>
        <begin position="1"/>
        <end position="22"/>
    </location>
</feature>
<keyword evidence="1" id="KW-1133">Transmembrane helix</keyword>
<dbReference type="eggNOG" id="ENOG502QQM4">
    <property type="taxonomic scope" value="Eukaryota"/>
</dbReference>
<dbReference type="FunCoup" id="E1ZL93">
    <property type="interactions" value="44"/>
</dbReference>
<reference evidence="3 4" key="1">
    <citation type="journal article" date="2010" name="Plant Cell">
        <title>The Chlorella variabilis NC64A genome reveals adaptation to photosymbiosis, coevolution with viruses, and cryptic sex.</title>
        <authorList>
            <person name="Blanc G."/>
            <person name="Duncan G."/>
            <person name="Agarkova I."/>
            <person name="Borodovsky M."/>
            <person name="Gurnon J."/>
            <person name="Kuo A."/>
            <person name="Lindquist E."/>
            <person name="Lucas S."/>
            <person name="Pangilinan J."/>
            <person name="Polle J."/>
            <person name="Salamov A."/>
            <person name="Terry A."/>
            <person name="Yamada T."/>
            <person name="Dunigan D.D."/>
            <person name="Grigoriev I.V."/>
            <person name="Claverie J.M."/>
            <person name="Van Etten J.L."/>
        </authorList>
    </citation>
    <scope>NUCLEOTIDE SEQUENCE [LARGE SCALE GENOMIC DNA]</scope>
    <source>
        <strain evidence="3 4">NC64A</strain>
    </source>
</reference>
<dbReference type="AlphaFoldDB" id="E1ZL93"/>
<keyword evidence="1" id="KW-0472">Membrane</keyword>
<accession>E1ZL93</accession>
<dbReference type="RefSeq" id="XP_005845329.1">
    <property type="nucleotide sequence ID" value="XM_005845267.1"/>
</dbReference>
<dbReference type="InterPro" id="IPR008537">
    <property type="entry name" value="DUF819"/>
</dbReference>
<evidence type="ECO:0008006" key="5">
    <source>
        <dbReference type="Google" id="ProtNLM"/>
    </source>
</evidence>
<feature type="transmembrane region" description="Helical" evidence="1">
    <location>
        <begin position="114"/>
        <end position="133"/>
    </location>
</feature>
<feature type="transmembrane region" description="Helical" evidence="1">
    <location>
        <begin position="296"/>
        <end position="315"/>
    </location>
</feature>
<feature type="transmembrane region" description="Helical" evidence="1">
    <location>
        <begin position="377"/>
        <end position="402"/>
    </location>
</feature>
<protein>
    <recommendedName>
        <fullName evidence="5">DUF819 domain-containing protein</fullName>
    </recommendedName>
</protein>
<dbReference type="GeneID" id="17352643"/>
<keyword evidence="2" id="KW-0732">Signal</keyword>
<feature type="transmembrane region" description="Helical" evidence="1">
    <location>
        <begin position="234"/>
        <end position="258"/>
    </location>
</feature>
<dbReference type="OMA" id="SKFFWLI"/>
<feature type="chain" id="PRO_5003155864" description="DUF819 domain-containing protein" evidence="2">
    <location>
        <begin position="23"/>
        <end position="408"/>
    </location>
</feature>
<evidence type="ECO:0000256" key="2">
    <source>
        <dbReference type="SAM" id="SignalP"/>
    </source>
</evidence>
<dbReference type="InParanoid" id="E1ZL93"/>
<feature type="transmembrane region" description="Helical" evidence="1">
    <location>
        <begin position="264"/>
        <end position="284"/>
    </location>
</feature>
<dbReference type="Proteomes" id="UP000008141">
    <property type="component" value="Unassembled WGS sequence"/>
</dbReference>
<dbReference type="Pfam" id="PF05684">
    <property type="entry name" value="DUF819"/>
    <property type="match status" value="1"/>
</dbReference>
<proteinExistence type="predicted"/>
<gene>
    <name evidence="3" type="ORF">CHLNCDRAFT_25912</name>
</gene>
<dbReference type="STRING" id="554065.E1ZL93"/>
<organism evidence="4">
    <name type="scientific">Chlorella variabilis</name>
    <name type="common">Green alga</name>
    <dbReference type="NCBI Taxonomy" id="554065"/>
    <lineage>
        <taxon>Eukaryota</taxon>
        <taxon>Viridiplantae</taxon>
        <taxon>Chlorophyta</taxon>
        <taxon>core chlorophytes</taxon>
        <taxon>Trebouxiophyceae</taxon>
        <taxon>Chlorellales</taxon>
        <taxon>Chlorellaceae</taxon>
        <taxon>Chlorella clade</taxon>
        <taxon>Chlorella</taxon>
    </lineage>
</organism>
<name>E1ZL93_CHLVA</name>
<dbReference type="EMBL" id="GL433852">
    <property type="protein sequence ID" value="EFN53227.1"/>
    <property type="molecule type" value="Genomic_DNA"/>
</dbReference>
<keyword evidence="4" id="KW-1185">Reference proteome</keyword>
<dbReference type="PANTHER" id="PTHR34289">
    <property type="entry name" value="PROTEIN, PUTATIVE (DUF819)-RELATED"/>
    <property type="match status" value="1"/>
</dbReference>
<evidence type="ECO:0000313" key="3">
    <source>
        <dbReference type="EMBL" id="EFN53227.1"/>
    </source>
</evidence>
<sequence>MARPSVVPCLLLLRCGLPLARHAAISMHRHAGIWAALTAAGCAGLWCERTKWGKEMSGALLSTLFGLALSNLGVVPAEAPHVYGVVNAYLLPLAVPLLLFSADLRRVLRETGRLLGAFTWGALATVAGSLLAFKLMPLRVLGADGWKVAAALTARHIGGSVNYVAVSEALSLSPSARMAGLAADDLIVSAYFLTLYALARKPAPQQQQSRASGAVGDATSSSSVDLDSSRTITVLYGATALAVAAAICFAGTQAAAALRYKGGSITIITATTVTLATLFPRLLAPLRASGEGLAAILMQLFFASVGASGSIAVVMKTAPSLFLWSAVAVSTHLGLVLAEERLLGFTRKESCLASNANIGGPTTAAGMAAAKGWRSSLVPALLIGIMGYATATFVGVACASVFQRMQFS</sequence>
<feature type="transmembrane region" description="Helical" evidence="1">
    <location>
        <begin position="59"/>
        <end position="77"/>
    </location>
</feature>
<dbReference type="PANTHER" id="PTHR34289:SF3">
    <property type="entry name" value="PROTEIN, PUTATIVE (DUF819)-RELATED"/>
    <property type="match status" value="1"/>
</dbReference>
<dbReference type="KEGG" id="cvr:CHLNCDRAFT_25912"/>
<dbReference type="OrthoDB" id="45797at2759"/>
<feature type="transmembrane region" description="Helical" evidence="1">
    <location>
        <begin position="321"/>
        <end position="338"/>
    </location>
</feature>
<evidence type="ECO:0000256" key="1">
    <source>
        <dbReference type="SAM" id="Phobius"/>
    </source>
</evidence>
<evidence type="ECO:0000313" key="4">
    <source>
        <dbReference type="Proteomes" id="UP000008141"/>
    </source>
</evidence>
<keyword evidence="1" id="KW-0812">Transmembrane</keyword>